<evidence type="ECO:0000313" key="1">
    <source>
        <dbReference type="EMBL" id="KAF2904435.1"/>
    </source>
</evidence>
<proteinExistence type="predicted"/>
<dbReference type="EMBL" id="VTPC01000771">
    <property type="protein sequence ID" value="KAF2904435.1"/>
    <property type="molecule type" value="Genomic_DNA"/>
</dbReference>
<organism evidence="1 2">
    <name type="scientific">Ignelater luminosus</name>
    <name type="common">Cucubano</name>
    <name type="synonym">Pyrophorus luminosus</name>
    <dbReference type="NCBI Taxonomy" id="2038154"/>
    <lineage>
        <taxon>Eukaryota</taxon>
        <taxon>Metazoa</taxon>
        <taxon>Ecdysozoa</taxon>
        <taxon>Arthropoda</taxon>
        <taxon>Hexapoda</taxon>
        <taxon>Insecta</taxon>
        <taxon>Pterygota</taxon>
        <taxon>Neoptera</taxon>
        <taxon>Endopterygota</taxon>
        <taxon>Coleoptera</taxon>
        <taxon>Polyphaga</taxon>
        <taxon>Elateriformia</taxon>
        <taxon>Elateroidea</taxon>
        <taxon>Elateridae</taxon>
        <taxon>Agrypninae</taxon>
        <taxon>Pyrophorini</taxon>
        <taxon>Ignelater</taxon>
    </lineage>
</organism>
<dbReference type="OrthoDB" id="6781101at2759"/>
<dbReference type="Proteomes" id="UP000801492">
    <property type="component" value="Unassembled WGS sequence"/>
</dbReference>
<dbReference type="AlphaFoldDB" id="A0A8K0DQ43"/>
<keyword evidence="2" id="KW-1185">Reference proteome</keyword>
<sequence>MIFKSLQSSRTKKSIKAAGKYQEANQIDHVVVSKRWATAIQDVCTYRGINCDLDHFLMVAFTRQRIRNVQKQKGCKSKKWNIDKLRSNQNLIRYQEIIERKLSRNEASNDVELEWGHMKDTILKAADGMEEVKKRRNSEWFNEECRQVIKGKDEARNKCLQR</sequence>
<reference evidence="1" key="1">
    <citation type="submission" date="2019-08" db="EMBL/GenBank/DDBJ databases">
        <title>The genome of the North American firefly Photinus pyralis.</title>
        <authorList>
            <consortium name="Photinus pyralis genome working group"/>
            <person name="Fallon T.R."/>
            <person name="Sander Lower S.E."/>
            <person name="Weng J.-K."/>
        </authorList>
    </citation>
    <scope>NUCLEOTIDE SEQUENCE</scope>
    <source>
        <strain evidence="1">TRF0915ILg1</strain>
        <tissue evidence="1">Whole body</tissue>
    </source>
</reference>
<gene>
    <name evidence="1" type="ORF">ILUMI_01736</name>
</gene>
<comment type="caution">
    <text evidence="1">The sequence shown here is derived from an EMBL/GenBank/DDBJ whole genome shotgun (WGS) entry which is preliminary data.</text>
</comment>
<accession>A0A8K0DQ43</accession>
<protein>
    <submittedName>
        <fullName evidence="1">Uncharacterized protein</fullName>
    </submittedName>
</protein>
<name>A0A8K0DQ43_IGNLU</name>
<evidence type="ECO:0000313" key="2">
    <source>
        <dbReference type="Proteomes" id="UP000801492"/>
    </source>
</evidence>